<dbReference type="AlphaFoldDB" id="A0AAJ0G9T0"/>
<evidence type="ECO:0000256" key="1">
    <source>
        <dbReference type="SAM" id="MobiDB-lite"/>
    </source>
</evidence>
<accession>A0AAJ0G9T0</accession>
<comment type="caution">
    <text evidence="2">The sequence shown here is derived from an EMBL/GenBank/DDBJ whole genome shotgun (WGS) entry which is preliminary data.</text>
</comment>
<dbReference type="Proteomes" id="UP001271007">
    <property type="component" value="Unassembled WGS sequence"/>
</dbReference>
<proteinExistence type="predicted"/>
<protein>
    <submittedName>
        <fullName evidence="2">Uncharacterized protein</fullName>
    </submittedName>
</protein>
<evidence type="ECO:0000313" key="3">
    <source>
        <dbReference type="Proteomes" id="UP001271007"/>
    </source>
</evidence>
<feature type="region of interest" description="Disordered" evidence="1">
    <location>
        <begin position="57"/>
        <end position="92"/>
    </location>
</feature>
<reference evidence="2" key="1">
    <citation type="submission" date="2023-04" db="EMBL/GenBank/DDBJ databases">
        <title>Black Yeasts Isolated from many extreme environments.</title>
        <authorList>
            <person name="Coleine C."/>
            <person name="Stajich J.E."/>
            <person name="Selbmann L."/>
        </authorList>
    </citation>
    <scope>NUCLEOTIDE SEQUENCE</scope>
    <source>
        <strain evidence="2">CCFEE 5312</strain>
    </source>
</reference>
<dbReference type="EMBL" id="JAWDJX010000036">
    <property type="protein sequence ID" value="KAK3049917.1"/>
    <property type="molecule type" value="Genomic_DNA"/>
</dbReference>
<keyword evidence="3" id="KW-1185">Reference proteome</keyword>
<name>A0AAJ0G9T0_9PEZI</name>
<gene>
    <name evidence="2" type="ORF">LTR09_008837</name>
</gene>
<sequence>MADVLWYTIVYTVFISSSLDIQSESLREKIKDNTTGETKEIDIEEPHKKTVNTTITTNPVKYSTNGPGEPQVTEGKAISINPATTGYDTSQL</sequence>
<evidence type="ECO:0000313" key="2">
    <source>
        <dbReference type="EMBL" id="KAK3049917.1"/>
    </source>
</evidence>
<organism evidence="2 3">
    <name type="scientific">Extremus antarcticus</name>
    <dbReference type="NCBI Taxonomy" id="702011"/>
    <lineage>
        <taxon>Eukaryota</taxon>
        <taxon>Fungi</taxon>
        <taxon>Dikarya</taxon>
        <taxon>Ascomycota</taxon>
        <taxon>Pezizomycotina</taxon>
        <taxon>Dothideomycetes</taxon>
        <taxon>Dothideomycetidae</taxon>
        <taxon>Mycosphaerellales</taxon>
        <taxon>Extremaceae</taxon>
        <taxon>Extremus</taxon>
    </lineage>
</organism>
<feature type="compositionally biased region" description="Polar residues" evidence="1">
    <location>
        <begin position="81"/>
        <end position="92"/>
    </location>
</feature>
<feature type="compositionally biased region" description="Polar residues" evidence="1">
    <location>
        <begin position="57"/>
        <end position="66"/>
    </location>
</feature>